<evidence type="ECO:0000256" key="2">
    <source>
        <dbReference type="ARBA" id="ARBA00004174"/>
    </source>
</evidence>
<evidence type="ECO:0000256" key="13">
    <source>
        <dbReference type="PIRSR" id="PIRSR602401-1"/>
    </source>
</evidence>
<accession>A0AAV6ZZF8</accession>
<sequence length="169" mass="19487">MEIDQVIGRDRVPCFDDREQMPYTQAVIHEIQRFCDISPMNVPHMVTKDVSFRGFHIPKGTEIYPLLCTVHRDPKQFASPWKFNPNHFLEENGKFKRNDAMMAFSAGKRICPGENVARMELFIFLTTILQSFTLVSQTKLTEDDIAPKMQGFLNGPIDFELSFVPRSIS</sequence>
<keyword evidence="6 13" id="KW-0479">Metal-binding</keyword>
<dbReference type="PRINTS" id="PR00385">
    <property type="entry name" value="P450"/>
</dbReference>
<evidence type="ECO:0000256" key="1">
    <source>
        <dbReference type="ARBA" id="ARBA00001971"/>
    </source>
</evidence>
<keyword evidence="12" id="KW-0472">Membrane</keyword>
<dbReference type="GO" id="GO:0020037">
    <property type="term" value="F:heme binding"/>
    <property type="evidence" value="ECO:0007669"/>
    <property type="project" value="InterPro"/>
</dbReference>
<dbReference type="InterPro" id="IPR017972">
    <property type="entry name" value="Cyt_P450_CS"/>
</dbReference>
<evidence type="ECO:0000313" key="15">
    <source>
        <dbReference type="EMBL" id="KAG8552887.1"/>
    </source>
</evidence>
<dbReference type="GO" id="GO:0005789">
    <property type="term" value="C:endoplasmic reticulum membrane"/>
    <property type="evidence" value="ECO:0007669"/>
    <property type="project" value="UniProtKB-SubCell"/>
</dbReference>
<dbReference type="FunFam" id="1.10.630.10:FF:000238">
    <property type="entry name" value="Cytochrome P450 2A6"/>
    <property type="match status" value="1"/>
</dbReference>
<dbReference type="GO" id="GO:0016712">
    <property type="term" value="F:oxidoreductase activity, acting on paired donors, with incorporation or reduction of molecular oxygen, reduced flavin or flavoprotein as one donor, and incorporation of one atom of oxygen"/>
    <property type="evidence" value="ECO:0007669"/>
    <property type="project" value="TreeGrafter"/>
</dbReference>
<comment type="caution">
    <text evidence="15">The sequence shown here is derived from an EMBL/GenBank/DDBJ whole genome shotgun (WGS) entry which is preliminary data.</text>
</comment>
<dbReference type="GO" id="GO:0005506">
    <property type="term" value="F:iron ion binding"/>
    <property type="evidence" value="ECO:0007669"/>
    <property type="project" value="InterPro"/>
</dbReference>
<dbReference type="Gene3D" id="1.10.630.10">
    <property type="entry name" value="Cytochrome P450"/>
    <property type="match status" value="1"/>
</dbReference>
<dbReference type="InterPro" id="IPR050182">
    <property type="entry name" value="Cytochrome_P450_fam2"/>
</dbReference>
<protein>
    <recommendedName>
        <fullName evidence="17">Cytochrome P450</fullName>
    </recommendedName>
</protein>
<comment type="subcellular location">
    <subcellularLocation>
        <location evidence="3">Endoplasmic reticulum membrane</location>
        <topology evidence="3">Peripheral membrane protein</topology>
    </subcellularLocation>
    <subcellularLocation>
        <location evidence="2">Microsome membrane</location>
        <topology evidence="2">Peripheral membrane protein</topology>
    </subcellularLocation>
</comment>
<evidence type="ECO:0000256" key="11">
    <source>
        <dbReference type="ARBA" id="ARBA00023033"/>
    </source>
</evidence>
<organism evidence="15 16">
    <name type="scientific">Engystomops pustulosus</name>
    <name type="common">Tungara frog</name>
    <name type="synonym">Physalaemus pustulosus</name>
    <dbReference type="NCBI Taxonomy" id="76066"/>
    <lineage>
        <taxon>Eukaryota</taxon>
        <taxon>Metazoa</taxon>
        <taxon>Chordata</taxon>
        <taxon>Craniata</taxon>
        <taxon>Vertebrata</taxon>
        <taxon>Euteleostomi</taxon>
        <taxon>Amphibia</taxon>
        <taxon>Batrachia</taxon>
        <taxon>Anura</taxon>
        <taxon>Neobatrachia</taxon>
        <taxon>Hyloidea</taxon>
        <taxon>Leptodactylidae</taxon>
        <taxon>Leiuperinae</taxon>
        <taxon>Engystomops</taxon>
    </lineage>
</organism>
<evidence type="ECO:0000256" key="7">
    <source>
        <dbReference type="ARBA" id="ARBA00022824"/>
    </source>
</evidence>
<evidence type="ECO:0000256" key="9">
    <source>
        <dbReference type="ARBA" id="ARBA00023002"/>
    </source>
</evidence>
<evidence type="ECO:0000256" key="10">
    <source>
        <dbReference type="ARBA" id="ARBA00023004"/>
    </source>
</evidence>
<dbReference type="InterPro" id="IPR036396">
    <property type="entry name" value="Cyt_P450_sf"/>
</dbReference>
<feature type="binding site" description="axial binding residue" evidence="13">
    <location>
        <position position="111"/>
    </location>
    <ligand>
        <name>heme</name>
        <dbReference type="ChEBI" id="CHEBI:30413"/>
    </ligand>
    <ligandPart>
        <name>Fe</name>
        <dbReference type="ChEBI" id="CHEBI:18248"/>
    </ligandPart>
</feature>
<evidence type="ECO:0000256" key="12">
    <source>
        <dbReference type="ARBA" id="ARBA00023136"/>
    </source>
</evidence>
<keyword evidence="9 14" id="KW-0560">Oxidoreductase</keyword>
<keyword evidence="16" id="KW-1185">Reference proteome</keyword>
<name>A0AAV6ZZF8_ENGPU</name>
<comment type="similarity">
    <text evidence="4 14">Belongs to the cytochrome P450 family.</text>
</comment>
<gene>
    <name evidence="15" type="ORF">GDO81_003130</name>
</gene>
<dbReference type="GO" id="GO:0019373">
    <property type="term" value="P:epoxygenase P450 pathway"/>
    <property type="evidence" value="ECO:0007669"/>
    <property type="project" value="TreeGrafter"/>
</dbReference>
<keyword evidence="10 13" id="KW-0408">Iron</keyword>
<dbReference type="PROSITE" id="PS00086">
    <property type="entry name" value="CYTOCHROME_P450"/>
    <property type="match status" value="1"/>
</dbReference>
<evidence type="ECO:0000256" key="6">
    <source>
        <dbReference type="ARBA" id="ARBA00022723"/>
    </source>
</evidence>
<keyword evidence="5 13" id="KW-0349">Heme</keyword>
<comment type="cofactor">
    <cofactor evidence="1 13">
        <name>heme</name>
        <dbReference type="ChEBI" id="CHEBI:30413"/>
    </cofactor>
</comment>
<dbReference type="PANTHER" id="PTHR24300:SF393">
    <property type="entry name" value="CYTOCHROME P450 2A6"/>
    <property type="match status" value="1"/>
</dbReference>
<dbReference type="GO" id="GO:0006805">
    <property type="term" value="P:xenobiotic metabolic process"/>
    <property type="evidence" value="ECO:0007669"/>
    <property type="project" value="TreeGrafter"/>
</dbReference>
<evidence type="ECO:0000256" key="3">
    <source>
        <dbReference type="ARBA" id="ARBA00004406"/>
    </source>
</evidence>
<dbReference type="EMBL" id="WNYA01000010">
    <property type="protein sequence ID" value="KAG8552887.1"/>
    <property type="molecule type" value="Genomic_DNA"/>
</dbReference>
<dbReference type="Pfam" id="PF00067">
    <property type="entry name" value="p450"/>
    <property type="match status" value="1"/>
</dbReference>
<evidence type="ECO:0000256" key="8">
    <source>
        <dbReference type="ARBA" id="ARBA00022848"/>
    </source>
</evidence>
<dbReference type="InterPro" id="IPR002401">
    <property type="entry name" value="Cyt_P450_E_grp-I"/>
</dbReference>
<evidence type="ECO:0000256" key="14">
    <source>
        <dbReference type="RuleBase" id="RU000461"/>
    </source>
</evidence>
<dbReference type="GO" id="GO:0008392">
    <property type="term" value="F:arachidonate epoxygenase activity"/>
    <property type="evidence" value="ECO:0007669"/>
    <property type="project" value="TreeGrafter"/>
</dbReference>
<proteinExistence type="inferred from homology"/>
<evidence type="ECO:0000256" key="4">
    <source>
        <dbReference type="ARBA" id="ARBA00010617"/>
    </source>
</evidence>
<dbReference type="Proteomes" id="UP000824782">
    <property type="component" value="Unassembled WGS sequence"/>
</dbReference>
<evidence type="ECO:0008006" key="17">
    <source>
        <dbReference type="Google" id="ProtNLM"/>
    </source>
</evidence>
<keyword evidence="7" id="KW-0256">Endoplasmic reticulum</keyword>
<dbReference type="InterPro" id="IPR001128">
    <property type="entry name" value="Cyt_P450"/>
</dbReference>
<dbReference type="AlphaFoldDB" id="A0AAV6ZZF8"/>
<evidence type="ECO:0000256" key="5">
    <source>
        <dbReference type="ARBA" id="ARBA00022617"/>
    </source>
</evidence>
<dbReference type="SUPFAM" id="SSF48264">
    <property type="entry name" value="Cytochrome P450"/>
    <property type="match status" value="1"/>
</dbReference>
<keyword evidence="11 14" id="KW-0503">Monooxygenase</keyword>
<keyword evidence="8" id="KW-0492">Microsome</keyword>
<dbReference type="PANTHER" id="PTHR24300">
    <property type="entry name" value="CYTOCHROME P450 508A4-RELATED"/>
    <property type="match status" value="1"/>
</dbReference>
<dbReference type="PRINTS" id="PR00463">
    <property type="entry name" value="EP450I"/>
</dbReference>
<reference evidence="15" key="1">
    <citation type="thesis" date="2020" institute="ProQuest LLC" country="789 East Eisenhower Parkway, Ann Arbor, MI, USA">
        <title>Comparative Genomics and Chromosome Evolution.</title>
        <authorList>
            <person name="Mudd A.B."/>
        </authorList>
    </citation>
    <scope>NUCLEOTIDE SEQUENCE</scope>
    <source>
        <strain evidence="15">237g6f4</strain>
        <tissue evidence="15">Blood</tissue>
    </source>
</reference>
<evidence type="ECO:0000313" key="16">
    <source>
        <dbReference type="Proteomes" id="UP000824782"/>
    </source>
</evidence>